<accession>A0ACA9LIL8</accession>
<comment type="caution">
    <text evidence="1">The sequence shown here is derived from an EMBL/GenBank/DDBJ whole genome shotgun (WGS) entry which is preliminary data.</text>
</comment>
<proteinExistence type="predicted"/>
<protein>
    <submittedName>
        <fullName evidence="1">17990_t:CDS:1</fullName>
    </submittedName>
</protein>
<evidence type="ECO:0000313" key="2">
    <source>
        <dbReference type="Proteomes" id="UP000789366"/>
    </source>
</evidence>
<organism evidence="1 2">
    <name type="scientific">Cetraspora pellucida</name>
    <dbReference type="NCBI Taxonomy" id="1433469"/>
    <lineage>
        <taxon>Eukaryota</taxon>
        <taxon>Fungi</taxon>
        <taxon>Fungi incertae sedis</taxon>
        <taxon>Mucoromycota</taxon>
        <taxon>Glomeromycotina</taxon>
        <taxon>Glomeromycetes</taxon>
        <taxon>Diversisporales</taxon>
        <taxon>Gigasporaceae</taxon>
        <taxon>Cetraspora</taxon>
    </lineage>
</organism>
<sequence length="75" mass="8891">MPIALRKLSFKNYINKLLNSKQFDKMIYLFATPEQPGYKYLHFFKEEDQAAAATDYKVKPTRNDELKAFDIEILQ</sequence>
<dbReference type="EMBL" id="CAJVPW010003663">
    <property type="protein sequence ID" value="CAG8527669.1"/>
    <property type="molecule type" value="Genomic_DNA"/>
</dbReference>
<keyword evidence="2" id="KW-1185">Reference proteome</keyword>
<gene>
    <name evidence="1" type="ORF">SPELUC_LOCUS4223</name>
</gene>
<evidence type="ECO:0000313" key="1">
    <source>
        <dbReference type="EMBL" id="CAG8527669.1"/>
    </source>
</evidence>
<reference evidence="1" key="1">
    <citation type="submission" date="2021-06" db="EMBL/GenBank/DDBJ databases">
        <authorList>
            <person name="Kallberg Y."/>
            <person name="Tangrot J."/>
            <person name="Rosling A."/>
        </authorList>
    </citation>
    <scope>NUCLEOTIDE SEQUENCE</scope>
    <source>
        <strain evidence="1">28 12/20/2015</strain>
    </source>
</reference>
<name>A0ACA9LIL8_9GLOM</name>
<dbReference type="Proteomes" id="UP000789366">
    <property type="component" value="Unassembled WGS sequence"/>
</dbReference>